<name>A0A1U7PY99_9FLAO</name>
<reference evidence="2" key="1">
    <citation type="submission" date="2016-10" db="EMBL/GenBank/DDBJ databases">
        <authorList>
            <person name="Varghese N."/>
            <person name="Submissions S."/>
        </authorList>
    </citation>
    <scope>NUCLEOTIDE SEQUENCE [LARGE SCALE GENOMIC DNA]</scope>
    <source>
        <strain evidence="2">DSM 19482</strain>
    </source>
</reference>
<dbReference type="RefSeq" id="WP_076783020.1">
    <property type="nucleotide sequence ID" value="NZ_FTPU01000013.1"/>
</dbReference>
<keyword evidence="2" id="KW-1185">Reference proteome</keyword>
<protein>
    <submittedName>
        <fullName evidence="1">Uncharacterized protein</fullName>
    </submittedName>
</protein>
<evidence type="ECO:0000313" key="2">
    <source>
        <dbReference type="Proteomes" id="UP000187261"/>
    </source>
</evidence>
<organism evidence="1 2">
    <name type="scientific">Epilithonimonas bovis DSM 19482</name>
    <dbReference type="NCBI Taxonomy" id="1121284"/>
    <lineage>
        <taxon>Bacteria</taxon>
        <taxon>Pseudomonadati</taxon>
        <taxon>Bacteroidota</taxon>
        <taxon>Flavobacteriia</taxon>
        <taxon>Flavobacteriales</taxon>
        <taxon>Weeksellaceae</taxon>
        <taxon>Chryseobacterium group</taxon>
        <taxon>Epilithonimonas</taxon>
    </lineage>
</organism>
<dbReference type="Proteomes" id="UP000187261">
    <property type="component" value="Unassembled WGS sequence"/>
</dbReference>
<sequence length="126" mass="14658">MEYNSLRKEIINFVDTELSNPEIYDMLSDDDGIVNILNGEVFIEFEVGESKFGFVSVKIDYSDFKGHEVELRLEKIGQPDDTNISESIFFHHVETEINKQVYFFLLNMIFIADRTKDLLLKNIKPG</sequence>
<dbReference type="STRING" id="1121284.SAMN05660493_01515"/>
<accession>A0A1U7PY99</accession>
<proteinExistence type="predicted"/>
<gene>
    <name evidence="1" type="ORF">SAMN05660493_01515</name>
</gene>
<evidence type="ECO:0000313" key="1">
    <source>
        <dbReference type="EMBL" id="SIT96820.1"/>
    </source>
</evidence>
<dbReference type="EMBL" id="FTPU01000013">
    <property type="protein sequence ID" value="SIT96820.1"/>
    <property type="molecule type" value="Genomic_DNA"/>
</dbReference>
<dbReference type="AlphaFoldDB" id="A0A1U7PY99"/>